<dbReference type="Gene3D" id="3.30.160.390">
    <property type="entry name" value="Integrase, DNA-binding domain"/>
    <property type="match status" value="1"/>
</dbReference>
<protein>
    <recommendedName>
        <fullName evidence="3">DUF4102 domain-containing protein</fullName>
    </recommendedName>
</protein>
<dbReference type="RefSeq" id="WP_189677361.1">
    <property type="nucleotide sequence ID" value="NZ_BNAQ01000006.1"/>
</dbReference>
<reference evidence="2" key="1">
    <citation type="journal article" date="2019" name="Int. J. Syst. Evol. Microbiol.">
        <title>The Global Catalogue of Microorganisms (GCM) 10K type strain sequencing project: providing services to taxonomists for standard genome sequencing and annotation.</title>
        <authorList>
            <consortium name="The Broad Institute Genomics Platform"/>
            <consortium name="The Broad Institute Genome Sequencing Center for Infectious Disease"/>
            <person name="Wu L."/>
            <person name="Ma J."/>
        </authorList>
    </citation>
    <scope>NUCLEOTIDE SEQUENCE [LARGE SCALE GENOMIC DNA]</scope>
    <source>
        <strain evidence="2">CGMCC 1.8957</strain>
    </source>
</reference>
<proteinExistence type="predicted"/>
<evidence type="ECO:0000313" key="2">
    <source>
        <dbReference type="Proteomes" id="UP000652430"/>
    </source>
</evidence>
<sequence>MALSDSLYAFVCPNRSKLWRFTYRFDIDKKRLSPDRYPRLGIAVAWHRGGGAKLTLQQGRDRRAQLVPVSWTPGYRRFWNRTVKCGSASSRANSSAR</sequence>
<dbReference type="EMBL" id="BNAQ01000006">
    <property type="protein sequence ID" value="GHH23946.1"/>
    <property type="molecule type" value="Genomic_DNA"/>
</dbReference>
<dbReference type="InterPro" id="IPR038488">
    <property type="entry name" value="Integrase_DNA-bd_sf"/>
</dbReference>
<gene>
    <name evidence="1" type="ORF">GCM10008023_35520</name>
</gene>
<evidence type="ECO:0000313" key="1">
    <source>
        <dbReference type="EMBL" id="GHH23946.1"/>
    </source>
</evidence>
<name>A0ABQ3LS97_9SPHN</name>
<evidence type="ECO:0008006" key="3">
    <source>
        <dbReference type="Google" id="ProtNLM"/>
    </source>
</evidence>
<organism evidence="1 2">
    <name type="scientific">Sphingomonas glacialis</name>
    <dbReference type="NCBI Taxonomy" id="658225"/>
    <lineage>
        <taxon>Bacteria</taxon>
        <taxon>Pseudomonadati</taxon>
        <taxon>Pseudomonadota</taxon>
        <taxon>Alphaproteobacteria</taxon>
        <taxon>Sphingomonadales</taxon>
        <taxon>Sphingomonadaceae</taxon>
        <taxon>Sphingomonas</taxon>
    </lineage>
</organism>
<keyword evidence="2" id="KW-1185">Reference proteome</keyword>
<comment type="caution">
    <text evidence="1">The sequence shown here is derived from an EMBL/GenBank/DDBJ whole genome shotgun (WGS) entry which is preliminary data.</text>
</comment>
<accession>A0ABQ3LS97</accession>
<dbReference type="Proteomes" id="UP000652430">
    <property type="component" value="Unassembled WGS sequence"/>
</dbReference>